<feature type="compositionally biased region" description="Basic and acidic residues" evidence="7">
    <location>
        <begin position="262"/>
        <end position="277"/>
    </location>
</feature>
<dbReference type="EnsemblMetazoa" id="ASIC002952-RA">
    <property type="protein sequence ID" value="ASIC002952-PA"/>
    <property type="gene ID" value="ASIC002952"/>
</dbReference>
<keyword evidence="5" id="KW-0539">Nucleus</keyword>
<dbReference type="GO" id="GO:0019843">
    <property type="term" value="F:rRNA binding"/>
    <property type="evidence" value="ECO:0007669"/>
    <property type="project" value="TreeGrafter"/>
</dbReference>
<proteinExistence type="inferred from homology"/>
<evidence type="ECO:0000256" key="2">
    <source>
        <dbReference type="ARBA" id="ARBA00007175"/>
    </source>
</evidence>
<dbReference type="PANTHER" id="PTHR14577:SF0">
    <property type="entry name" value="NUCLEOLAR PROTEIN 12"/>
    <property type="match status" value="1"/>
</dbReference>
<dbReference type="Proteomes" id="UP000030765">
    <property type="component" value="Unassembled WGS sequence"/>
</dbReference>
<evidence type="ECO:0000256" key="1">
    <source>
        <dbReference type="ARBA" id="ARBA00004604"/>
    </source>
</evidence>
<evidence type="ECO:0000256" key="5">
    <source>
        <dbReference type="ARBA" id="ARBA00023242"/>
    </source>
</evidence>
<dbReference type="EMBL" id="KE524659">
    <property type="protein sequence ID" value="KFB35978.1"/>
    <property type="molecule type" value="Genomic_DNA"/>
</dbReference>
<dbReference type="InterPro" id="IPR019186">
    <property type="entry name" value="Nucleolar_protein_12"/>
</dbReference>
<dbReference type="OrthoDB" id="551633at2759"/>
<dbReference type="PANTHER" id="PTHR14577">
    <property type="entry name" value="NUCLEOLAR PROTEIN 12"/>
    <property type="match status" value="1"/>
</dbReference>
<comment type="similarity">
    <text evidence="2">Belongs to the RRP17 family.</text>
</comment>
<evidence type="ECO:0000256" key="3">
    <source>
        <dbReference type="ARBA" id="ARBA00015520"/>
    </source>
</evidence>
<evidence type="ECO:0000313" key="9">
    <source>
        <dbReference type="EnsemblMetazoa" id="ASIC002952-PA"/>
    </source>
</evidence>
<dbReference type="GO" id="GO:0005730">
    <property type="term" value="C:nucleolus"/>
    <property type="evidence" value="ECO:0007669"/>
    <property type="project" value="UniProtKB-SubCell"/>
</dbReference>
<accession>A0A084VDD4</accession>
<keyword evidence="4 6" id="KW-0175">Coiled coil</keyword>
<dbReference type="STRING" id="74873.A0A084VDD4"/>
<comment type="subcellular location">
    <subcellularLocation>
        <location evidence="1">Nucleus</location>
        <location evidence="1">Nucleolus</location>
    </subcellularLocation>
</comment>
<dbReference type="OMA" id="GMDFDPN"/>
<feature type="compositionally biased region" description="Acidic residues" evidence="7">
    <location>
        <begin position="84"/>
        <end position="97"/>
    </location>
</feature>
<dbReference type="AlphaFoldDB" id="A0A084VDD4"/>
<evidence type="ECO:0000256" key="4">
    <source>
        <dbReference type="ARBA" id="ARBA00023054"/>
    </source>
</evidence>
<evidence type="ECO:0000313" key="10">
    <source>
        <dbReference type="Proteomes" id="UP000030765"/>
    </source>
</evidence>
<dbReference type="VEuPathDB" id="VectorBase:ASIC002952"/>
<dbReference type="Pfam" id="PF09805">
    <property type="entry name" value="Nop25"/>
    <property type="match status" value="1"/>
</dbReference>
<gene>
    <name evidence="8" type="ORF">ZHAS_00002952</name>
</gene>
<feature type="region of interest" description="Disordered" evidence="7">
    <location>
        <begin position="81"/>
        <end position="205"/>
    </location>
</feature>
<keyword evidence="10" id="KW-1185">Reference proteome</keyword>
<evidence type="ECO:0000256" key="7">
    <source>
        <dbReference type="SAM" id="MobiDB-lite"/>
    </source>
</evidence>
<organism evidence="8">
    <name type="scientific">Anopheles sinensis</name>
    <name type="common">Mosquito</name>
    <dbReference type="NCBI Taxonomy" id="74873"/>
    <lineage>
        <taxon>Eukaryota</taxon>
        <taxon>Metazoa</taxon>
        <taxon>Ecdysozoa</taxon>
        <taxon>Arthropoda</taxon>
        <taxon>Hexapoda</taxon>
        <taxon>Insecta</taxon>
        <taxon>Pterygota</taxon>
        <taxon>Neoptera</taxon>
        <taxon>Endopterygota</taxon>
        <taxon>Diptera</taxon>
        <taxon>Nematocera</taxon>
        <taxon>Culicoidea</taxon>
        <taxon>Culicidae</taxon>
        <taxon>Anophelinae</taxon>
        <taxon>Anopheles</taxon>
    </lineage>
</organism>
<sequence length="277" mass="32877">MKRKSENGNKQPFTRRKTELVFDPQKRAEFLSGFHKRKLHRKKIALGQMQRKLKEEKKRIRAEAKENVKKLYHLSYKPIPELMEKEDEEDQEEEYETENVTVKVVELSTTELAKENNWIGENRSRTKDDQSEQEQAQSDDEADEHQLGVVPGMELEGEKKVKRKLKAFTEESDDEAKKGSNAQEGEDKSKQKKGPVLNLDGIRSKKELNHKIKRYAFKSMKQSQAFRQKHRLQQQKNLKKSRRVKHFREKHLKQKKGFNKHKLADRGESKRRRDDDD</sequence>
<protein>
    <recommendedName>
        <fullName evidence="3">Nucleolar protein 12</fullName>
    </recommendedName>
</protein>
<name>A0A084VDD4_ANOSI</name>
<reference evidence="9" key="2">
    <citation type="submission" date="2020-05" db="UniProtKB">
        <authorList>
            <consortium name="EnsemblMetazoa"/>
        </authorList>
    </citation>
    <scope>IDENTIFICATION</scope>
</reference>
<feature type="region of interest" description="Disordered" evidence="7">
    <location>
        <begin position="218"/>
        <end position="277"/>
    </location>
</feature>
<dbReference type="EMBL" id="ATLV01011260">
    <property type="status" value="NOT_ANNOTATED_CDS"/>
    <property type="molecule type" value="Genomic_DNA"/>
</dbReference>
<feature type="compositionally biased region" description="Low complexity" evidence="7">
    <location>
        <begin position="98"/>
        <end position="107"/>
    </location>
</feature>
<evidence type="ECO:0000256" key="6">
    <source>
        <dbReference type="SAM" id="Coils"/>
    </source>
</evidence>
<reference evidence="8 10" key="1">
    <citation type="journal article" date="2014" name="BMC Genomics">
        <title>Genome sequence of Anopheles sinensis provides insight into genetics basis of mosquito competence for malaria parasites.</title>
        <authorList>
            <person name="Zhou D."/>
            <person name="Zhang D."/>
            <person name="Ding G."/>
            <person name="Shi L."/>
            <person name="Hou Q."/>
            <person name="Ye Y."/>
            <person name="Xu Y."/>
            <person name="Zhou H."/>
            <person name="Xiong C."/>
            <person name="Li S."/>
            <person name="Yu J."/>
            <person name="Hong S."/>
            <person name="Yu X."/>
            <person name="Zou P."/>
            <person name="Chen C."/>
            <person name="Chang X."/>
            <person name="Wang W."/>
            <person name="Lv Y."/>
            <person name="Sun Y."/>
            <person name="Ma L."/>
            <person name="Shen B."/>
            <person name="Zhu C."/>
        </authorList>
    </citation>
    <scope>NUCLEOTIDE SEQUENCE [LARGE SCALE GENOMIC DNA]</scope>
</reference>
<feature type="compositionally biased region" description="Basic residues" evidence="7">
    <location>
        <begin position="227"/>
        <end position="261"/>
    </location>
</feature>
<evidence type="ECO:0000313" key="8">
    <source>
        <dbReference type="EMBL" id="KFB35978.1"/>
    </source>
</evidence>
<feature type="coiled-coil region" evidence="6">
    <location>
        <begin position="39"/>
        <end position="70"/>
    </location>
</feature>